<feature type="binding site" evidence="13">
    <location>
        <position position="397"/>
    </location>
    <ligand>
        <name>[4Fe-4S] cluster</name>
        <dbReference type="ChEBI" id="CHEBI:49883"/>
    </ligand>
</feature>
<comment type="similarity">
    <text evidence="13">Belongs to the aconitase/IPM isomerase family. LeuC type 1 subfamily.</text>
</comment>
<dbReference type="RefSeq" id="WP_102233333.1">
    <property type="nucleotide sequence ID" value="NZ_PNHE01000016.1"/>
</dbReference>
<evidence type="ECO:0000256" key="4">
    <source>
        <dbReference type="ARBA" id="ARBA00022430"/>
    </source>
</evidence>
<dbReference type="EMBL" id="PNHE01000016">
    <property type="protein sequence ID" value="PMC58349.1"/>
    <property type="molecule type" value="Genomic_DNA"/>
</dbReference>
<evidence type="ECO:0000313" key="16">
    <source>
        <dbReference type="Proteomes" id="UP000235682"/>
    </source>
</evidence>
<keyword evidence="8 13" id="KW-0408">Iron</keyword>
<comment type="caution">
    <text evidence="15">The sequence shown here is derived from an EMBL/GenBank/DDBJ whole genome shotgun (WGS) entry which is preliminary data.</text>
</comment>
<keyword evidence="6 13" id="KW-0028">Amino-acid biosynthesis</keyword>
<dbReference type="EC" id="4.2.1.33" evidence="13"/>
<evidence type="ECO:0000256" key="12">
    <source>
        <dbReference type="ARBA" id="ARBA00023501"/>
    </source>
</evidence>
<comment type="pathway">
    <text evidence="3 13">Amino-acid biosynthesis; L-leucine biosynthesis; L-leucine from 3-methyl-2-oxobutanoate: step 2/4.</text>
</comment>
<keyword evidence="5 13" id="KW-0004">4Fe-4S</keyword>
<evidence type="ECO:0000256" key="1">
    <source>
        <dbReference type="ARBA" id="ARBA00000491"/>
    </source>
</evidence>
<dbReference type="InterPro" id="IPR015931">
    <property type="entry name" value="Acnase/IPM_dHydase_lsu_aba_1/3"/>
</dbReference>
<comment type="cofactor">
    <cofactor evidence="13">
        <name>[4Fe-4S] cluster</name>
        <dbReference type="ChEBI" id="CHEBI:49883"/>
    </cofactor>
    <text evidence="13">Binds 1 [4Fe-4S] cluster per subunit.</text>
</comment>
<dbReference type="PANTHER" id="PTHR43822">
    <property type="entry name" value="HOMOACONITASE, MITOCHONDRIAL-RELATED"/>
    <property type="match status" value="1"/>
</dbReference>
<dbReference type="GO" id="GO:0009098">
    <property type="term" value="P:L-leucine biosynthetic process"/>
    <property type="evidence" value="ECO:0007669"/>
    <property type="project" value="UniProtKB-UniRule"/>
</dbReference>
<evidence type="ECO:0000256" key="9">
    <source>
        <dbReference type="ARBA" id="ARBA00023014"/>
    </source>
</evidence>
<dbReference type="UniPathway" id="UPA00048">
    <property type="reaction ID" value="UER00071"/>
</dbReference>
<gene>
    <name evidence="13 15" type="primary">leuC</name>
    <name evidence="15" type="ORF">CJ205_04680</name>
</gene>
<dbReference type="InterPro" id="IPR001030">
    <property type="entry name" value="Acoase/IPM_deHydtase_lsu_aba"/>
</dbReference>
<evidence type="ECO:0000256" key="10">
    <source>
        <dbReference type="ARBA" id="ARBA00023239"/>
    </source>
</evidence>
<keyword evidence="4 13" id="KW-0432">Leucine biosynthesis</keyword>
<dbReference type="Pfam" id="PF00330">
    <property type="entry name" value="Aconitase"/>
    <property type="match status" value="1"/>
</dbReference>
<evidence type="ECO:0000256" key="7">
    <source>
        <dbReference type="ARBA" id="ARBA00022723"/>
    </source>
</evidence>
<name>A0A2N6SMS2_9LACT</name>
<dbReference type="NCBIfam" id="NF009116">
    <property type="entry name" value="PRK12466.1"/>
    <property type="match status" value="1"/>
</dbReference>
<dbReference type="HAMAP" id="MF_01026">
    <property type="entry name" value="LeuC_type1"/>
    <property type="match status" value="1"/>
</dbReference>
<comment type="catalytic activity">
    <reaction evidence="1 13">
        <text>(2R,3S)-3-isopropylmalate = (2S)-2-isopropylmalate</text>
        <dbReference type="Rhea" id="RHEA:32287"/>
        <dbReference type="ChEBI" id="CHEBI:1178"/>
        <dbReference type="ChEBI" id="CHEBI:35121"/>
        <dbReference type="EC" id="4.2.1.33"/>
    </reaction>
</comment>
<comment type="function">
    <text evidence="2 13">Catalyzes the isomerization between 2-isopropylmalate and 3-isopropylmalate, via the formation of 2-isopropylmaleate.</text>
</comment>
<feature type="domain" description="Aconitase/3-isopropylmalate dehydratase large subunit alpha/beta/alpha" evidence="14">
    <location>
        <begin position="7"/>
        <end position="447"/>
    </location>
</feature>
<dbReference type="PANTHER" id="PTHR43822:SF9">
    <property type="entry name" value="3-ISOPROPYLMALATE DEHYDRATASE"/>
    <property type="match status" value="1"/>
</dbReference>
<accession>A0A2N6SMS2</accession>
<evidence type="ECO:0000313" key="15">
    <source>
        <dbReference type="EMBL" id="PMC58349.1"/>
    </source>
</evidence>
<feature type="binding site" evidence="13">
    <location>
        <position position="400"/>
    </location>
    <ligand>
        <name>[4Fe-4S] cluster</name>
        <dbReference type="ChEBI" id="CHEBI:49883"/>
    </ligand>
</feature>
<keyword evidence="16" id="KW-1185">Reference proteome</keyword>
<dbReference type="GO" id="GO:0003861">
    <property type="term" value="F:3-isopropylmalate dehydratase activity"/>
    <property type="evidence" value="ECO:0007669"/>
    <property type="project" value="UniProtKB-UniRule"/>
</dbReference>
<dbReference type="NCBIfam" id="TIGR00170">
    <property type="entry name" value="leuC"/>
    <property type="match status" value="1"/>
</dbReference>
<protein>
    <recommendedName>
        <fullName evidence="13">3-isopropylmalate dehydratase large subunit</fullName>
        <ecNumber evidence="13">4.2.1.33</ecNumber>
    </recommendedName>
    <alternativeName>
        <fullName evidence="13">Alpha-IPM isomerase</fullName>
        <shortName evidence="13">IPMI</shortName>
    </alternativeName>
    <alternativeName>
        <fullName evidence="13">Isopropylmalate isomerase</fullName>
    </alternativeName>
</protein>
<dbReference type="InterPro" id="IPR050067">
    <property type="entry name" value="IPM_dehydratase_rel_enz"/>
</dbReference>
<dbReference type="GO" id="GO:0003994">
    <property type="term" value="F:aconitate hydratase activity"/>
    <property type="evidence" value="ECO:0007669"/>
    <property type="project" value="UniProtKB-EC"/>
</dbReference>
<evidence type="ECO:0000259" key="14">
    <source>
        <dbReference type="Pfam" id="PF00330"/>
    </source>
</evidence>
<keyword evidence="11 13" id="KW-0100">Branched-chain amino acid biosynthesis</keyword>
<dbReference type="NCBIfam" id="NF004016">
    <property type="entry name" value="PRK05478.1"/>
    <property type="match status" value="1"/>
</dbReference>
<dbReference type="GO" id="GO:0046872">
    <property type="term" value="F:metal ion binding"/>
    <property type="evidence" value="ECO:0007669"/>
    <property type="project" value="UniProtKB-KW"/>
</dbReference>
<evidence type="ECO:0000256" key="5">
    <source>
        <dbReference type="ARBA" id="ARBA00022485"/>
    </source>
</evidence>
<dbReference type="InterPro" id="IPR018136">
    <property type="entry name" value="Aconitase_4Fe-4S_BS"/>
</dbReference>
<dbReference type="GO" id="GO:0051539">
    <property type="term" value="F:4 iron, 4 sulfur cluster binding"/>
    <property type="evidence" value="ECO:0007669"/>
    <property type="project" value="UniProtKB-KW"/>
</dbReference>
<evidence type="ECO:0000256" key="6">
    <source>
        <dbReference type="ARBA" id="ARBA00022605"/>
    </source>
</evidence>
<dbReference type="STRING" id="84521.SAMN04487994_10065"/>
<dbReference type="Proteomes" id="UP000235682">
    <property type="component" value="Unassembled WGS sequence"/>
</dbReference>
<dbReference type="PRINTS" id="PR00415">
    <property type="entry name" value="ACONITASE"/>
</dbReference>
<evidence type="ECO:0000256" key="13">
    <source>
        <dbReference type="HAMAP-Rule" id="MF_01026"/>
    </source>
</evidence>
<evidence type="ECO:0000256" key="2">
    <source>
        <dbReference type="ARBA" id="ARBA00002695"/>
    </source>
</evidence>
<dbReference type="CDD" id="cd01583">
    <property type="entry name" value="IPMI"/>
    <property type="match status" value="1"/>
</dbReference>
<dbReference type="InterPro" id="IPR033941">
    <property type="entry name" value="IPMI_cat"/>
</dbReference>
<evidence type="ECO:0000256" key="8">
    <source>
        <dbReference type="ARBA" id="ARBA00023004"/>
    </source>
</evidence>
<dbReference type="SUPFAM" id="SSF53732">
    <property type="entry name" value="Aconitase iron-sulfur domain"/>
    <property type="match status" value="1"/>
</dbReference>
<keyword evidence="10 13" id="KW-0456">Lyase</keyword>
<comment type="catalytic activity">
    <reaction evidence="12">
        <text>citrate = D-threo-isocitrate</text>
        <dbReference type="Rhea" id="RHEA:10336"/>
        <dbReference type="ChEBI" id="CHEBI:15562"/>
        <dbReference type="ChEBI" id="CHEBI:16947"/>
        <dbReference type="EC" id="4.2.1.3"/>
    </reaction>
</comment>
<dbReference type="InterPro" id="IPR036008">
    <property type="entry name" value="Aconitase_4Fe-4S_dom"/>
</dbReference>
<keyword evidence="7 13" id="KW-0479">Metal-binding</keyword>
<sequence>MGKTLFDKLWDQHVLAGEEGEAQLLYVDLHLIHEVTSPQGFESLRLAGRPLRAPEKTLATIDHNVPTKDIFNIRDLIAEKQIETLQKNCQDFGVELLDNGDDYQGIVHMIGPEQGITQPGKTIVCGDSHTASHGAFGTIAFGIGSSEVEHVFATQCIWQKKPKNLGVKVTGQLQPGVYSKDIILHLISEYGTDFGTGYALEFFGPTIEDLSMEARITLCNMAIEFGAKFGVIRPDEKTIDYLKDRPHSPKNWDEAVEYWKTLKSDENAHYDELLEIDVTDLSPYVTWGTTPAMGLPYEASFPNVRDHSDERAYEYMDLKPGMTFDEIPLSYVFIGSCTNSRIEDLIEGAKYLKGRKVAPHIDAYIVPGSRQVKLQAEEMGLAQQYIDAGFKWREPGCSSCIAMNGDIIPPKKHCASTTNRNFEGRQGPESRTHLCSPAMAVLATVKGHFYDTRRDDQEVAPDGTIYSA</sequence>
<dbReference type="InterPro" id="IPR004430">
    <property type="entry name" value="3-IsopropMal_deHydase_lsu"/>
</dbReference>
<evidence type="ECO:0000256" key="3">
    <source>
        <dbReference type="ARBA" id="ARBA00004729"/>
    </source>
</evidence>
<organism evidence="15 16">
    <name type="scientific">Dolosicoccus paucivorans</name>
    <dbReference type="NCBI Taxonomy" id="84521"/>
    <lineage>
        <taxon>Bacteria</taxon>
        <taxon>Bacillati</taxon>
        <taxon>Bacillota</taxon>
        <taxon>Bacilli</taxon>
        <taxon>Lactobacillales</taxon>
        <taxon>Aerococcaceae</taxon>
        <taxon>Dolosicoccus</taxon>
    </lineage>
</organism>
<comment type="subunit">
    <text evidence="13">Heterodimer of LeuC and LeuD.</text>
</comment>
<dbReference type="PROSITE" id="PS00450">
    <property type="entry name" value="ACONITASE_1"/>
    <property type="match status" value="1"/>
</dbReference>
<evidence type="ECO:0000256" key="11">
    <source>
        <dbReference type="ARBA" id="ARBA00023304"/>
    </source>
</evidence>
<dbReference type="AlphaFoldDB" id="A0A2N6SMS2"/>
<reference evidence="15 16" key="1">
    <citation type="submission" date="2017-09" db="EMBL/GenBank/DDBJ databases">
        <title>Bacterial strain isolated from the female urinary microbiota.</title>
        <authorList>
            <person name="Thomas-White K."/>
            <person name="Kumar N."/>
            <person name="Forster S."/>
            <person name="Putonti C."/>
            <person name="Lawley T."/>
            <person name="Wolfe A.J."/>
        </authorList>
    </citation>
    <scope>NUCLEOTIDE SEQUENCE [LARGE SCALE GENOMIC DNA]</scope>
    <source>
        <strain evidence="15 16">UMB0852</strain>
    </source>
</reference>
<proteinExistence type="inferred from homology"/>
<dbReference type="Gene3D" id="3.30.499.10">
    <property type="entry name" value="Aconitase, domain 3"/>
    <property type="match status" value="2"/>
</dbReference>
<feature type="binding site" evidence="13">
    <location>
        <position position="337"/>
    </location>
    <ligand>
        <name>[4Fe-4S] cluster</name>
        <dbReference type="ChEBI" id="CHEBI:49883"/>
    </ligand>
</feature>
<keyword evidence="9 13" id="KW-0411">Iron-sulfur</keyword>